<dbReference type="SUPFAM" id="SSF48452">
    <property type="entry name" value="TPR-like"/>
    <property type="match status" value="1"/>
</dbReference>
<dbReference type="Proteomes" id="UP000612233">
    <property type="component" value="Unassembled WGS sequence"/>
</dbReference>
<dbReference type="AlphaFoldDB" id="A0A927BCF1"/>
<organism evidence="1 2">
    <name type="scientific">Hymenobacter montanus</name>
    <dbReference type="NCBI Taxonomy" id="2771359"/>
    <lineage>
        <taxon>Bacteria</taxon>
        <taxon>Pseudomonadati</taxon>
        <taxon>Bacteroidota</taxon>
        <taxon>Cytophagia</taxon>
        <taxon>Cytophagales</taxon>
        <taxon>Hymenobacteraceae</taxon>
        <taxon>Hymenobacter</taxon>
    </lineage>
</organism>
<dbReference type="InterPro" id="IPR011990">
    <property type="entry name" value="TPR-like_helical_dom_sf"/>
</dbReference>
<dbReference type="RefSeq" id="WP_191005043.1">
    <property type="nucleotide sequence ID" value="NZ_JACXAD010000009.1"/>
</dbReference>
<sequence length="527" mass="57282">MQIPKIRVSLALLLVLAGTTGCDKFLDTNTDPINPIDVQIPLLLPTSQAAMATGLGHSVLGLSQPASAIMQQLVNTRVGAYFLDGNTFNNQWQGLYVDMLANNELIIKKGTASGSWAYVGIAQIQKAYVFSQMVDVWGDIPYSEALQGADPTSPIRAPKFDKDEDIYRDLFRLIDEGITNLGKTSTQEASTDDLIYRGDKAKWIRLGNTLKLKLYNQIRLTRNVATEVTPLLATNANLITAADDFEFRYGTGAGSPENRHPGFQGDYAGSSRENSVNLYFYNLMKATTDPRIPYYFFNQVTASTPLTTVDYQDGRFITTRFGSVGPQSSTNNAAIRTLQGLYPIGGRYDNGAGIAGGATGASAKGDVAQRFITFFMRKYTEAELQLMVLNNAAAARTALSDALNASFAKVNAVAVDNGSPVITAAAITTYVTAALARYDAAASNDAKLNVIISEKYIASFGTGVDVYTDYRRTGYPNIPNAATDSDPQTVSTGDFPVRFTYRANDLLTNPNAPQQPNYTTAKIFWDR</sequence>
<evidence type="ECO:0000313" key="2">
    <source>
        <dbReference type="Proteomes" id="UP000612233"/>
    </source>
</evidence>
<keyword evidence="1" id="KW-0449">Lipoprotein</keyword>
<accession>A0A927BCF1</accession>
<protein>
    <submittedName>
        <fullName evidence="1">SusD/RagB family nutrient-binding outer membrane lipoprotein</fullName>
    </submittedName>
</protein>
<dbReference type="Gene3D" id="1.25.40.390">
    <property type="match status" value="1"/>
</dbReference>
<dbReference type="PROSITE" id="PS51257">
    <property type="entry name" value="PROKAR_LIPOPROTEIN"/>
    <property type="match status" value="1"/>
</dbReference>
<dbReference type="Pfam" id="PF12771">
    <property type="entry name" value="SusD-like_2"/>
    <property type="match status" value="1"/>
</dbReference>
<dbReference type="InterPro" id="IPR041662">
    <property type="entry name" value="SusD-like_2"/>
</dbReference>
<proteinExistence type="predicted"/>
<gene>
    <name evidence="1" type="ORF">IC235_10035</name>
</gene>
<evidence type="ECO:0000313" key="1">
    <source>
        <dbReference type="EMBL" id="MBD2768230.1"/>
    </source>
</evidence>
<name>A0A927BCF1_9BACT</name>
<dbReference type="EMBL" id="JACXAD010000009">
    <property type="protein sequence ID" value="MBD2768230.1"/>
    <property type="molecule type" value="Genomic_DNA"/>
</dbReference>
<comment type="caution">
    <text evidence="1">The sequence shown here is derived from an EMBL/GenBank/DDBJ whole genome shotgun (WGS) entry which is preliminary data.</text>
</comment>
<reference evidence="1" key="1">
    <citation type="submission" date="2020-09" db="EMBL/GenBank/DDBJ databases">
        <authorList>
            <person name="Kim M.K."/>
        </authorList>
    </citation>
    <scope>NUCLEOTIDE SEQUENCE</scope>
    <source>
        <strain evidence="1">BT664</strain>
    </source>
</reference>
<keyword evidence="2" id="KW-1185">Reference proteome</keyword>